<name>A0ABW0IK62_9BACT</name>
<evidence type="ECO:0000259" key="3">
    <source>
        <dbReference type="Pfam" id="PF01408"/>
    </source>
</evidence>
<dbReference type="Gene3D" id="3.40.50.720">
    <property type="entry name" value="NAD(P)-binding Rossmann-like Domain"/>
    <property type="match status" value="1"/>
</dbReference>
<comment type="caution">
    <text evidence="4">The sequence shown here is derived from an EMBL/GenBank/DDBJ whole genome shotgun (WGS) entry which is preliminary data.</text>
</comment>
<feature type="domain" description="Gfo/Idh/MocA-like oxidoreductase N-terminal" evidence="3">
    <location>
        <begin position="89"/>
        <end position="207"/>
    </location>
</feature>
<dbReference type="SUPFAM" id="SSF55347">
    <property type="entry name" value="Glyceraldehyde-3-phosphate dehydrogenase-like, C-terminal domain"/>
    <property type="match status" value="1"/>
</dbReference>
<gene>
    <name evidence="4" type="ORF">ACFPMF_25700</name>
</gene>
<dbReference type="InterPro" id="IPR036291">
    <property type="entry name" value="NAD(P)-bd_dom_sf"/>
</dbReference>
<dbReference type="EMBL" id="JBHSMA010000015">
    <property type="protein sequence ID" value="MFC5412745.1"/>
    <property type="molecule type" value="Genomic_DNA"/>
</dbReference>
<evidence type="ECO:0000313" key="4">
    <source>
        <dbReference type="EMBL" id="MFC5412745.1"/>
    </source>
</evidence>
<evidence type="ECO:0000256" key="1">
    <source>
        <dbReference type="ARBA" id="ARBA00023002"/>
    </source>
</evidence>
<dbReference type="PANTHER" id="PTHR43818:SF11">
    <property type="entry name" value="BCDNA.GH03377"/>
    <property type="match status" value="1"/>
</dbReference>
<accession>A0ABW0IK62</accession>
<keyword evidence="5" id="KW-1185">Reference proteome</keyword>
<dbReference type="InterPro" id="IPR000683">
    <property type="entry name" value="Gfo/Idh/MocA-like_OxRdtase_N"/>
</dbReference>
<feature type="region of interest" description="Disordered" evidence="2">
    <location>
        <begin position="320"/>
        <end position="339"/>
    </location>
</feature>
<evidence type="ECO:0000256" key="2">
    <source>
        <dbReference type="SAM" id="MobiDB-lite"/>
    </source>
</evidence>
<reference evidence="5" key="1">
    <citation type="journal article" date="2019" name="Int. J. Syst. Evol. Microbiol.">
        <title>The Global Catalogue of Microorganisms (GCM) 10K type strain sequencing project: providing services to taxonomists for standard genome sequencing and annotation.</title>
        <authorList>
            <consortium name="The Broad Institute Genomics Platform"/>
            <consortium name="The Broad Institute Genome Sequencing Center for Infectious Disease"/>
            <person name="Wu L."/>
            <person name="Ma J."/>
        </authorList>
    </citation>
    <scope>NUCLEOTIDE SEQUENCE [LARGE SCALE GENOMIC DNA]</scope>
    <source>
        <strain evidence="5">CCUG 55250</strain>
    </source>
</reference>
<dbReference type="Proteomes" id="UP001596106">
    <property type="component" value="Unassembled WGS sequence"/>
</dbReference>
<keyword evidence="1" id="KW-0560">Oxidoreductase</keyword>
<dbReference type="Pfam" id="PF01408">
    <property type="entry name" value="GFO_IDH_MocA"/>
    <property type="match status" value="1"/>
</dbReference>
<dbReference type="InterPro" id="IPR050463">
    <property type="entry name" value="Gfo/Idh/MocA_oxidrdct_glycsds"/>
</dbReference>
<dbReference type="Gene3D" id="3.30.360.10">
    <property type="entry name" value="Dihydrodipicolinate Reductase, domain 2"/>
    <property type="match status" value="1"/>
</dbReference>
<sequence length="431" mass="46810">MIDPKNNLSISSADVGGATPNDKETGFFNRRSFLSSLGLGVTALSVLPGCSTSKQSAPSTASKPTIQGFEKTAEAANAKKWVPVSDRKIRVGIIGYGLCKFGAEFGFQKHPNVEVVAVSDLFPDRCAQLAKACGCNKTYPSLEELVKDDTIEAVFIATDAPSHAKHAILALKHGKHVASAVPAAFESLEEADQLYEAVKTSGKKYMMFETSCFHEDLYAMRQIYNAGGLGKLVYSEGEYYHYMDDPLPSYKEWRVGLPPQFYPTHSNAYYVGVTGGSFTEVSCLGIPSIIKQMQPGNNRYNNIFGSEIAMFRTSEGGTSRMAVSWDTPGDHGERGRIRGQKGSFYGKYEGLEKNLPDLTRPALPPGVDSGGHGGSHGRLTDEFITAILQDRHPLVNIAVALNMTVSGIVAHHSAVKNGETLKIPQYKLWNV</sequence>
<proteinExistence type="predicted"/>
<evidence type="ECO:0000313" key="5">
    <source>
        <dbReference type="Proteomes" id="UP001596106"/>
    </source>
</evidence>
<dbReference type="PANTHER" id="PTHR43818">
    <property type="entry name" value="BCDNA.GH03377"/>
    <property type="match status" value="1"/>
</dbReference>
<organism evidence="4 5">
    <name type="scientific">Larkinella bovis</name>
    <dbReference type="NCBI Taxonomy" id="683041"/>
    <lineage>
        <taxon>Bacteria</taxon>
        <taxon>Pseudomonadati</taxon>
        <taxon>Bacteroidota</taxon>
        <taxon>Cytophagia</taxon>
        <taxon>Cytophagales</taxon>
        <taxon>Spirosomataceae</taxon>
        <taxon>Larkinella</taxon>
    </lineage>
</organism>
<dbReference type="RefSeq" id="WP_379850569.1">
    <property type="nucleotide sequence ID" value="NZ_JBHSMA010000015.1"/>
</dbReference>
<protein>
    <submittedName>
        <fullName evidence="4">Gfo/Idh/MocA family protein</fullName>
    </submittedName>
</protein>
<dbReference type="SUPFAM" id="SSF51735">
    <property type="entry name" value="NAD(P)-binding Rossmann-fold domains"/>
    <property type="match status" value="1"/>
</dbReference>